<feature type="region of interest" description="Disordered" evidence="13">
    <location>
        <begin position="15"/>
        <end position="34"/>
    </location>
</feature>
<evidence type="ECO:0000259" key="14">
    <source>
        <dbReference type="PROSITE" id="PS50198"/>
    </source>
</evidence>
<proteinExistence type="predicted"/>
<evidence type="ECO:0000256" key="11">
    <source>
        <dbReference type="PROSITE-ProRule" id="PRU00278"/>
    </source>
</evidence>
<dbReference type="SUPFAM" id="SSF54534">
    <property type="entry name" value="FKBP-like"/>
    <property type="match status" value="1"/>
</dbReference>
<comment type="subcellular location">
    <subcellularLocation>
        <location evidence="3">Host cytoplasm</location>
    </subcellularLocation>
    <subcellularLocation>
        <location evidence="2">Host nucleus</location>
    </subcellularLocation>
</comment>
<accession>A0A0G4GF30</accession>
<reference evidence="15" key="1">
    <citation type="submission" date="2014-11" db="EMBL/GenBank/DDBJ databases">
        <authorList>
            <person name="Otto D Thomas"/>
            <person name="Naeem Raeece"/>
        </authorList>
    </citation>
    <scope>NUCLEOTIDE SEQUENCE</scope>
</reference>
<protein>
    <recommendedName>
        <fullName evidence="12">Peptidyl-prolyl cis-trans isomerase</fullName>
        <ecNumber evidence="12">5.2.1.8</ecNumber>
    </recommendedName>
</protein>
<evidence type="ECO:0000256" key="12">
    <source>
        <dbReference type="RuleBase" id="RU363014"/>
    </source>
</evidence>
<dbReference type="GO" id="GO:0005634">
    <property type="term" value="C:nucleus"/>
    <property type="evidence" value="ECO:0007669"/>
    <property type="project" value="TreeGrafter"/>
</dbReference>
<keyword evidence="5" id="KW-0843">Virulence</keyword>
<comment type="catalytic activity">
    <reaction evidence="1 12">
        <text>[protein]-peptidylproline (omega=180) = [protein]-peptidylproline (omega=0)</text>
        <dbReference type="Rhea" id="RHEA:16237"/>
        <dbReference type="Rhea" id="RHEA-COMP:10747"/>
        <dbReference type="Rhea" id="RHEA-COMP:10748"/>
        <dbReference type="ChEBI" id="CHEBI:83833"/>
        <dbReference type="ChEBI" id="CHEBI:83834"/>
        <dbReference type="EC" id="5.2.1.8"/>
    </reaction>
</comment>
<dbReference type="EC" id="5.2.1.8" evidence="12"/>
<dbReference type="InterPro" id="IPR023058">
    <property type="entry name" value="PPIase_PpiC_CS"/>
</dbReference>
<name>A0A0G4GF30_9ALVE</name>
<evidence type="ECO:0000256" key="1">
    <source>
        <dbReference type="ARBA" id="ARBA00000971"/>
    </source>
</evidence>
<gene>
    <name evidence="15" type="ORF">Cvel_21605</name>
</gene>
<dbReference type="AlphaFoldDB" id="A0A0G4GF30"/>
<dbReference type="GO" id="GO:0005829">
    <property type="term" value="C:cytosol"/>
    <property type="evidence" value="ECO:0007669"/>
    <property type="project" value="TreeGrafter"/>
</dbReference>
<dbReference type="PROSITE" id="PS01096">
    <property type="entry name" value="PPIC_PPIASE_1"/>
    <property type="match status" value="1"/>
</dbReference>
<organism evidence="15">
    <name type="scientific">Chromera velia CCMP2878</name>
    <dbReference type="NCBI Taxonomy" id="1169474"/>
    <lineage>
        <taxon>Eukaryota</taxon>
        <taxon>Sar</taxon>
        <taxon>Alveolata</taxon>
        <taxon>Colpodellida</taxon>
        <taxon>Chromeraceae</taxon>
        <taxon>Chromera</taxon>
    </lineage>
</organism>
<dbReference type="InterPro" id="IPR046357">
    <property type="entry name" value="PPIase_dom_sf"/>
</dbReference>
<dbReference type="InterPro" id="IPR051370">
    <property type="entry name" value="PPIase_Pin1"/>
</dbReference>
<dbReference type="Gene3D" id="3.10.50.40">
    <property type="match status" value="1"/>
</dbReference>
<evidence type="ECO:0000256" key="4">
    <source>
        <dbReference type="ARBA" id="ARBA00022562"/>
    </source>
</evidence>
<evidence type="ECO:0000256" key="5">
    <source>
        <dbReference type="ARBA" id="ARBA00023026"/>
    </source>
</evidence>
<feature type="domain" description="PpiC" evidence="14">
    <location>
        <begin position="1"/>
        <end position="111"/>
    </location>
</feature>
<dbReference type="PROSITE" id="PS50198">
    <property type="entry name" value="PPIC_PPIASE_2"/>
    <property type="match status" value="1"/>
</dbReference>
<dbReference type="FunFam" id="3.10.50.40:FF:000010">
    <property type="entry name" value="Peptidyl-prolyl cis-trans isomerase Pin1"/>
    <property type="match status" value="1"/>
</dbReference>
<evidence type="ECO:0000256" key="9">
    <source>
        <dbReference type="ARBA" id="ARBA00054022"/>
    </source>
</evidence>
<evidence type="ECO:0000256" key="2">
    <source>
        <dbReference type="ARBA" id="ARBA00004147"/>
    </source>
</evidence>
<dbReference type="GO" id="GO:0030430">
    <property type="term" value="C:host cell cytoplasm"/>
    <property type="evidence" value="ECO:0007669"/>
    <property type="project" value="UniProtKB-SubCell"/>
</dbReference>
<evidence type="ECO:0000256" key="7">
    <source>
        <dbReference type="ARBA" id="ARBA00023200"/>
    </source>
</evidence>
<dbReference type="Pfam" id="PF00639">
    <property type="entry name" value="Rotamase"/>
    <property type="match status" value="1"/>
</dbReference>
<evidence type="ECO:0000256" key="6">
    <source>
        <dbReference type="ARBA" id="ARBA00023110"/>
    </source>
</evidence>
<dbReference type="InterPro" id="IPR000297">
    <property type="entry name" value="PPIase_PpiC"/>
</dbReference>
<dbReference type="PhylomeDB" id="A0A0G4GF30"/>
<evidence type="ECO:0000256" key="10">
    <source>
        <dbReference type="ARBA" id="ARBA00066165"/>
    </source>
</evidence>
<evidence type="ECO:0000313" key="15">
    <source>
        <dbReference type="EMBL" id="CEM28139.1"/>
    </source>
</evidence>
<dbReference type="VEuPathDB" id="CryptoDB:Cvel_21605"/>
<comment type="subunit">
    <text evidence="10">Interacts with host FBXW7; leading to FBXW7 autoubiquitination and subsequent degradation.</text>
</comment>
<keyword evidence="4" id="KW-1048">Host nucleus</keyword>
<evidence type="ECO:0000256" key="3">
    <source>
        <dbReference type="ARBA" id="ARBA00004192"/>
    </source>
</evidence>
<dbReference type="PANTHER" id="PTHR10657:SF4">
    <property type="entry name" value="PEPTIDYL-PROLYL CIS-TRANS ISOMERASE-RELATED"/>
    <property type="match status" value="1"/>
</dbReference>
<evidence type="ECO:0000256" key="8">
    <source>
        <dbReference type="ARBA" id="ARBA00023235"/>
    </source>
</evidence>
<comment type="function">
    <text evidence="9">Peptidyl-prolyl cis/trans isomerase (PPIase) that acts as a key virulence factor by promoting host leukocyte transformation. Binds to and isomerizes specific phosphorylated Ser/Thr-Pro (pSer/Thr-Pro) motifs in a subset of proteins, resulting in conformational changes in the proteins. Promotes host leukocyte transformation by binding to phosphorylated host FBXW7, disrupting dimerization and promoting FBXW7 autoubiquitination and subsequent degradation. Degradation of host FBXW7, leads to stabilization of JUN, which promotes cell transformation.</text>
</comment>
<dbReference type="GO" id="GO:0042025">
    <property type="term" value="C:host cell nucleus"/>
    <property type="evidence" value="ECO:0007669"/>
    <property type="project" value="UniProtKB-SubCell"/>
</dbReference>
<keyword evidence="8 11" id="KW-0413">Isomerase</keyword>
<dbReference type="EMBL" id="CDMZ01001149">
    <property type="protein sequence ID" value="CEM28139.1"/>
    <property type="molecule type" value="Genomic_DNA"/>
</dbReference>
<sequence>MSSVACRHLLLKHTGSRNPVSRRDNSQVTRSPDQAKAQLNDILKTITPVNFAQLAQQYSECSSYKQGGDLGDFGRGVMDSNFEAASFALKVGEISGIVDSGSGSHLILRYK</sequence>
<dbReference type="GO" id="GO:0003755">
    <property type="term" value="F:peptidyl-prolyl cis-trans isomerase activity"/>
    <property type="evidence" value="ECO:0007669"/>
    <property type="project" value="UniProtKB-UniRule"/>
</dbReference>
<evidence type="ECO:0000256" key="13">
    <source>
        <dbReference type="SAM" id="MobiDB-lite"/>
    </source>
</evidence>
<keyword evidence="6 11" id="KW-0697">Rotamase</keyword>
<dbReference type="PANTHER" id="PTHR10657">
    <property type="entry name" value="PEPTIDYL-PROLYL CIS-TRANS ISOMERASE"/>
    <property type="match status" value="1"/>
</dbReference>
<keyword evidence="7" id="KW-1035">Host cytoplasm</keyword>